<dbReference type="InterPro" id="IPR005471">
    <property type="entry name" value="Tscrpt_reg_IclR_N"/>
</dbReference>
<dbReference type="EMBL" id="CP015378">
    <property type="protein sequence ID" value="ANC77460.1"/>
    <property type="molecule type" value="Genomic_DNA"/>
</dbReference>
<name>A0A160INK1_9BACL</name>
<dbReference type="Pfam" id="PF09339">
    <property type="entry name" value="HTH_IclR"/>
    <property type="match status" value="1"/>
</dbReference>
<dbReference type="SUPFAM" id="SSF46785">
    <property type="entry name" value="Winged helix' DNA-binding domain"/>
    <property type="match status" value="1"/>
</dbReference>
<evidence type="ECO:0000259" key="1">
    <source>
        <dbReference type="PROSITE" id="PS51077"/>
    </source>
</evidence>
<reference evidence="2 3" key="1">
    <citation type="submission" date="2016-04" db="EMBL/GenBank/DDBJ databases">
        <title>Complete genome sequence of Fictibacillus phosphorivorans G25-29, a strain toxic to nematodes.</title>
        <authorList>
            <person name="Zheng Z."/>
        </authorList>
    </citation>
    <scope>NUCLEOTIDE SEQUENCE [LARGE SCALE GENOMIC DNA]</scope>
    <source>
        <strain evidence="2 3">G25-29</strain>
    </source>
</reference>
<dbReference type="Proteomes" id="UP000076623">
    <property type="component" value="Chromosome"/>
</dbReference>
<dbReference type="InterPro" id="IPR036388">
    <property type="entry name" value="WH-like_DNA-bd_sf"/>
</dbReference>
<proteinExistence type="predicted"/>
<protein>
    <recommendedName>
        <fullName evidence="1">HTH iclR-type domain-containing protein</fullName>
    </recommendedName>
</protein>
<dbReference type="InterPro" id="IPR036390">
    <property type="entry name" value="WH_DNA-bd_sf"/>
</dbReference>
<feature type="domain" description="HTH iclR-type" evidence="1">
    <location>
        <begin position="6"/>
        <end position="61"/>
    </location>
</feature>
<dbReference type="PROSITE" id="PS51077">
    <property type="entry name" value="HTH_ICLR"/>
    <property type="match status" value="1"/>
</dbReference>
<sequence>MSQYEVATLKKGLLILDALQEGDMTLQNVIEKFSFNKSTAFRLLFTLERMGYVKKSAIIIA</sequence>
<evidence type="ECO:0000313" key="3">
    <source>
        <dbReference type="Proteomes" id="UP000076623"/>
    </source>
</evidence>
<evidence type="ECO:0000313" key="2">
    <source>
        <dbReference type="EMBL" id="ANC77460.1"/>
    </source>
</evidence>
<dbReference type="AlphaFoldDB" id="A0A160INK1"/>
<dbReference type="KEGG" id="fpn:ABE65_011885"/>
<accession>A0A160INK1</accession>
<dbReference type="GO" id="GO:0006355">
    <property type="term" value="P:regulation of DNA-templated transcription"/>
    <property type="evidence" value="ECO:0007669"/>
    <property type="project" value="InterPro"/>
</dbReference>
<organism evidence="2 3">
    <name type="scientific">Fictibacillus phosphorivorans</name>
    <dbReference type="NCBI Taxonomy" id="1221500"/>
    <lineage>
        <taxon>Bacteria</taxon>
        <taxon>Bacillati</taxon>
        <taxon>Bacillota</taxon>
        <taxon>Bacilli</taxon>
        <taxon>Bacillales</taxon>
        <taxon>Fictibacillaceae</taxon>
        <taxon>Fictibacillus</taxon>
    </lineage>
</organism>
<dbReference type="GO" id="GO:0003677">
    <property type="term" value="F:DNA binding"/>
    <property type="evidence" value="ECO:0007669"/>
    <property type="project" value="InterPro"/>
</dbReference>
<dbReference type="STRING" id="1221500.ABE65_011885"/>
<dbReference type="RefSeq" id="WP_066395126.1">
    <property type="nucleotide sequence ID" value="NZ_CP015378.1"/>
</dbReference>
<gene>
    <name evidence="2" type="ORF">ABE65_011885</name>
</gene>
<keyword evidence="3" id="KW-1185">Reference proteome</keyword>
<dbReference type="Gene3D" id="1.10.10.10">
    <property type="entry name" value="Winged helix-like DNA-binding domain superfamily/Winged helix DNA-binding domain"/>
    <property type="match status" value="1"/>
</dbReference>